<organism evidence="1 2">
    <name type="scientific">Cenococcum geophilum 1.58</name>
    <dbReference type="NCBI Taxonomy" id="794803"/>
    <lineage>
        <taxon>Eukaryota</taxon>
        <taxon>Fungi</taxon>
        <taxon>Dikarya</taxon>
        <taxon>Ascomycota</taxon>
        <taxon>Pezizomycotina</taxon>
        <taxon>Dothideomycetes</taxon>
        <taxon>Pleosporomycetidae</taxon>
        <taxon>Gloniales</taxon>
        <taxon>Gloniaceae</taxon>
        <taxon>Cenococcum</taxon>
    </lineage>
</organism>
<dbReference type="EMBL" id="KV748269">
    <property type="protein sequence ID" value="OCK87099.1"/>
    <property type="molecule type" value="Genomic_DNA"/>
</dbReference>
<name>A0ACC8ENF8_9PEZI</name>
<sequence length="84" mass="9678">MANLALTYTDQGRWKEAEELEARVTETFKRVLEQEHPGMLISMNNLAFTFKAQGHNDEAISVMEKCFQLRKQVLGPQHPYNIIA</sequence>
<accession>A0ACC8ENF8</accession>
<evidence type="ECO:0000313" key="1">
    <source>
        <dbReference type="EMBL" id="OCK87099.1"/>
    </source>
</evidence>
<dbReference type="Proteomes" id="UP000250078">
    <property type="component" value="Unassembled WGS sequence"/>
</dbReference>
<proteinExistence type="predicted"/>
<protein>
    <submittedName>
        <fullName evidence="1">Uncharacterized protein</fullName>
    </submittedName>
</protein>
<reference evidence="1 2" key="1">
    <citation type="journal article" date="2016" name="Nat. Commun.">
        <title>Ectomycorrhizal ecology is imprinted in the genome of the dominant symbiotic fungus Cenococcum geophilum.</title>
        <authorList>
            <consortium name="DOE Joint Genome Institute"/>
            <person name="Peter M."/>
            <person name="Kohler A."/>
            <person name="Ohm R.A."/>
            <person name="Kuo A."/>
            <person name="Krutzmann J."/>
            <person name="Morin E."/>
            <person name="Arend M."/>
            <person name="Barry K.W."/>
            <person name="Binder M."/>
            <person name="Choi C."/>
            <person name="Clum A."/>
            <person name="Copeland A."/>
            <person name="Grisel N."/>
            <person name="Haridas S."/>
            <person name="Kipfer T."/>
            <person name="LaButti K."/>
            <person name="Lindquist E."/>
            <person name="Lipzen A."/>
            <person name="Maire R."/>
            <person name="Meier B."/>
            <person name="Mihaltcheva S."/>
            <person name="Molinier V."/>
            <person name="Murat C."/>
            <person name="Poggeler S."/>
            <person name="Quandt C.A."/>
            <person name="Sperisen C."/>
            <person name="Tritt A."/>
            <person name="Tisserant E."/>
            <person name="Crous P.W."/>
            <person name="Henrissat B."/>
            <person name="Nehls U."/>
            <person name="Egli S."/>
            <person name="Spatafora J.W."/>
            <person name="Grigoriev I.V."/>
            <person name="Martin F.M."/>
        </authorList>
    </citation>
    <scope>NUCLEOTIDE SEQUENCE [LARGE SCALE GENOMIC DNA]</scope>
    <source>
        <strain evidence="1 2">1.58</strain>
    </source>
</reference>
<evidence type="ECO:0000313" key="2">
    <source>
        <dbReference type="Proteomes" id="UP000250078"/>
    </source>
</evidence>
<gene>
    <name evidence="1" type="ORF">K441DRAFT_595801</name>
</gene>
<keyword evidence="2" id="KW-1185">Reference proteome</keyword>